<feature type="domain" description="Ras-GAP" evidence="4">
    <location>
        <begin position="553"/>
        <end position="748"/>
    </location>
</feature>
<dbReference type="Gene3D" id="2.30.29.30">
    <property type="entry name" value="Pleckstrin-homology domain (PH domain)/Phosphotyrosine-binding domain (PTB)"/>
    <property type="match status" value="1"/>
</dbReference>
<dbReference type="InterPro" id="IPR036872">
    <property type="entry name" value="CH_dom_sf"/>
</dbReference>
<dbReference type="SMART" id="SM00323">
    <property type="entry name" value="RasGAP"/>
    <property type="match status" value="1"/>
</dbReference>
<keyword evidence="7" id="KW-1185">Reference proteome</keyword>
<reference evidence="6" key="1">
    <citation type="submission" date="2022-08" db="EMBL/GenBank/DDBJ databases">
        <title>Novel sulfate-reducing endosymbionts in the free-living metamonad Anaeramoeba.</title>
        <authorList>
            <person name="Jerlstrom-Hultqvist J."/>
            <person name="Cepicka I."/>
            <person name="Gallot-Lavallee L."/>
            <person name="Salas-Leiva D."/>
            <person name="Curtis B.A."/>
            <person name="Zahonova K."/>
            <person name="Pipaliya S."/>
            <person name="Dacks J."/>
            <person name="Roger A.J."/>
        </authorList>
    </citation>
    <scope>NUCLEOTIDE SEQUENCE</scope>
    <source>
        <strain evidence="6">Schooner1</strain>
    </source>
</reference>
<accession>A0ABQ8YDG8</accession>
<evidence type="ECO:0000256" key="2">
    <source>
        <dbReference type="SAM" id="Coils"/>
    </source>
</evidence>
<proteinExistence type="predicted"/>
<organism evidence="6 7">
    <name type="scientific">Anaeramoeba flamelloides</name>
    <dbReference type="NCBI Taxonomy" id="1746091"/>
    <lineage>
        <taxon>Eukaryota</taxon>
        <taxon>Metamonada</taxon>
        <taxon>Anaeramoebidae</taxon>
        <taxon>Anaeramoeba</taxon>
    </lineage>
</organism>
<name>A0ABQ8YDG8_9EUKA</name>
<gene>
    <name evidence="6" type="ORF">M0813_02490</name>
</gene>
<evidence type="ECO:0000313" key="7">
    <source>
        <dbReference type="Proteomes" id="UP001150062"/>
    </source>
</evidence>
<dbReference type="PANTHER" id="PTHR10194">
    <property type="entry name" value="RAS GTPASE-ACTIVATING PROTEINS"/>
    <property type="match status" value="1"/>
</dbReference>
<dbReference type="Gene3D" id="1.10.418.10">
    <property type="entry name" value="Calponin-like domain"/>
    <property type="match status" value="1"/>
</dbReference>
<evidence type="ECO:0000259" key="3">
    <source>
        <dbReference type="PROSITE" id="PS50003"/>
    </source>
</evidence>
<dbReference type="InterPro" id="IPR001715">
    <property type="entry name" value="CH_dom"/>
</dbReference>
<evidence type="ECO:0000256" key="1">
    <source>
        <dbReference type="ARBA" id="ARBA00022468"/>
    </source>
</evidence>
<dbReference type="PROSITE" id="PS50003">
    <property type="entry name" value="PH_DOMAIN"/>
    <property type="match status" value="1"/>
</dbReference>
<dbReference type="Pfam" id="PF00616">
    <property type="entry name" value="RasGAP"/>
    <property type="match status" value="1"/>
</dbReference>
<dbReference type="Proteomes" id="UP001150062">
    <property type="component" value="Unassembled WGS sequence"/>
</dbReference>
<dbReference type="InterPro" id="IPR023152">
    <property type="entry name" value="RasGAP_CS"/>
</dbReference>
<protein>
    <submittedName>
        <fullName evidence="6">Ras gtpase-activating protein</fullName>
    </submittedName>
</protein>
<dbReference type="PANTHER" id="PTHR10194:SF60">
    <property type="entry name" value="RAS GTPASE-ACTIVATING PROTEIN RASKOL"/>
    <property type="match status" value="1"/>
</dbReference>
<feature type="domain" description="PH" evidence="3">
    <location>
        <begin position="959"/>
        <end position="1055"/>
    </location>
</feature>
<sequence length="1057" mass="123225">MSGLPQEIYDLLGRFQSLPSINILQMNQENLKEIPIIKVFLRWVNRHFQKSGVNYKIQNFSKLSDLYNLTKFLEQYFPQIDFFPIFLETKKSEQAKKLSEILSHTQFKNVVPKPEDFHKGDEIALLKFFLYLALKDPILNQNQNINNQNTNNQNNYSTNLNNQSFPNYTTNQTMHTSQIPKNKQENELIGGEKIEELTSLVEKNEKTQSLLQETENNILKLKNKLETELNEYTQLRQNQQQTQNTSETIQVLNYQTFSDQTENFIQLFSILKDKIAHLCKIIPETFSLKERILLKGMLQTLYNGISDIYITSKKPEKILIQALFDLFKINGIKDIPESLLHTIKFQIFSVQLSDLQGVLDSCFFILSKLSEKNLFPQNKKKVKASIRNLFIYFVFVKSFKNKFSQTLINEFLIPNNVINIDEEFIQNLTVDIIEIFNNYITGYIDFEKLKSAFGLFIKSFGFQSFESISSELINLAKKQALGETLRYILLNILTNKEIVWLKKSLEPFSEIDNIIENKKELYFQGIEYLKNELNYSDIIFINAIIDPNNAGGKIQKIYTNLFHFSESIGFTLSIIKMAICQEVQRTPRAGSLFRANNVATKMITQYSLVYGQEFLKELLNPTIKELCKTNLFFETDPSRIEEEINQEEKCNEGMKNLKTWFHKLCDSIFKGMKYAPVGFRIITNTLKSEVKKKFPDNVISSVGGFIFLRFLCPAIVSPQYYNLIDEEPTKNAKRGLLLLSTVVQALSNGITFSSNRFHMQPINGDIVSRFEERKNCLIELSNETILSSILEKQNKQNINIEKKIRIDQKDFIFNLNFQDSDSPYFLKVNSNKQEIETNEFTKQLNDLIEILIMNGKNKSNKVFLNETQLMAIKRTNEKSEKMILLLSNFQKLFTTIESFYQGLEKEKTIYDLTIKQKKDLKKKKKLEKMKSSKNGQSTLKLTPEEHWVHLENVPPIKEGIFSSNFLLESGKKTKWKKTKFTIKETFLAISQKPFNQIQEVIVINADIRISPSDRTIKKKNSFTIKRHTDKKTRCVICNKTEERDGWVEIIRDITEKK</sequence>
<dbReference type="SUPFAM" id="SSF48350">
    <property type="entry name" value="GTPase activation domain, GAP"/>
    <property type="match status" value="1"/>
</dbReference>
<dbReference type="InterPro" id="IPR008936">
    <property type="entry name" value="Rho_GTPase_activation_prot"/>
</dbReference>
<dbReference type="SUPFAM" id="SSF50729">
    <property type="entry name" value="PH domain-like"/>
    <property type="match status" value="1"/>
</dbReference>
<keyword evidence="2" id="KW-0175">Coiled coil</keyword>
<dbReference type="InterPro" id="IPR001849">
    <property type="entry name" value="PH_domain"/>
</dbReference>
<dbReference type="PROSITE" id="PS50021">
    <property type="entry name" value="CH"/>
    <property type="match status" value="1"/>
</dbReference>
<evidence type="ECO:0000313" key="6">
    <source>
        <dbReference type="EMBL" id="KAJ6242642.1"/>
    </source>
</evidence>
<dbReference type="PROSITE" id="PS00509">
    <property type="entry name" value="RAS_GTPASE_ACTIV_1"/>
    <property type="match status" value="1"/>
</dbReference>
<evidence type="ECO:0000259" key="4">
    <source>
        <dbReference type="PROSITE" id="PS50018"/>
    </source>
</evidence>
<dbReference type="SUPFAM" id="SSF47576">
    <property type="entry name" value="Calponin-homology domain, CH-domain"/>
    <property type="match status" value="1"/>
</dbReference>
<evidence type="ECO:0000259" key="5">
    <source>
        <dbReference type="PROSITE" id="PS50021"/>
    </source>
</evidence>
<dbReference type="InterPro" id="IPR011993">
    <property type="entry name" value="PH-like_dom_sf"/>
</dbReference>
<keyword evidence="1" id="KW-0343">GTPase activation</keyword>
<comment type="caution">
    <text evidence="6">The sequence shown here is derived from an EMBL/GenBank/DDBJ whole genome shotgun (WGS) entry which is preliminary data.</text>
</comment>
<dbReference type="InterPro" id="IPR001936">
    <property type="entry name" value="RasGAP_dom"/>
</dbReference>
<dbReference type="SMART" id="SM00233">
    <property type="entry name" value="PH"/>
    <property type="match status" value="1"/>
</dbReference>
<feature type="domain" description="Calponin-homology (CH)" evidence="5">
    <location>
        <begin position="34"/>
        <end position="137"/>
    </location>
</feature>
<dbReference type="Gene3D" id="1.10.506.10">
    <property type="entry name" value="GTPase Activation - p120gap, domain 1"/>
    <property type="match status" value="1"/>
</dbReference>
<feature type="coiled-coil region" evidence="2">
    <location>
        <begin position="197"/>
        <end position="245"/>
    </location>
</feature>
<dbReference type="PROSITE" id="PS50018">
    <property type="entry name" value="RAS_GTPASE_ACTIV_2"/>
    <property type="match status" value="1"/>
</dbReference>
<dbReference type="InterPro" id="IPR039360">
    <property type="entry name" value="Ras_GTPase"/>
</dbReference>
<dbReference type="EMBL" id="JAOAOG010000173">
    <property type="protein sequence ID" value="KAJ6242642.1"/>
    <property type="molecule type" value="Genomic_DNA"/>
</dbReference>